<accession>A0ABQ2YNT1</accession>
<organism evidence="15 16">
    <name type="scientific">Litchfieldella qijiaojingensis</name>
    <dbReference type="NCBI Taxonomy" id="980347"/>
    <lineage>
        <taxon>Bacteria</taxon>
        <taxon>Pseudomonadati</taxon>
        <taxon>Pseudomonadota</taxon>
        <taxon>Gammaproteobacteria</taxon>
        <taxon>Oceanospirillales</taxon>
        <taxon>Halomonadaceae</taxon>
        <taxon>Litchfieldella</taxon>
    </lineage>
</organism>
<evidence type="ECO:0000256" key="13">
    <source>
        <dbReference type="ARBA" id="ARBA00023201"/>
    </source>
</evidence>
<proteinExistence type="inferred from homology"/>
<keyword evidence="12 14" id="KW-0472">Membrane</keyword>
<keyword evidence="2 14" id="KW-0813">Transport</keyword>
<evidence type="ECO:0000256" key="10">
    <source>
        <dbReference type="ARBA" id="ARBA00023065"/>
    </source>
</evidence>
<evidence type="ECO:0000256" key="2">
    <source>
        <dbReference type="ARBA" id="ARBA00022448"/>
    </source>
</evidence>
<evidence type="ECO:0000256" key="3">
    <source>
        <dbReference type="ARBA" id="ARBA00022475"/>
    </source>
</evidence>
<dbReference type="NCBIfam" id="NF006777">
    <property type="entry name" value="PRK09292.1"/>
    <property type="match status" value="1"/>
</dbReference>
<evidence type="ECO:0000256" key="14">
    <source>
        <dbReference type="HAMAP-Rule" id="MF_00428"/>
    </source>
</evidence>
<keyword evidence="9 14" id="KW-0915">Sodium</keyword>
<dbReference type="InterPro" id="IPR011292">
    <property type="entry name" value="NqrD"/>
</dbReference>
<evidence type="ECO:0000313" key="15">
    <source>
        <dbReference type="EMBL" id="GGX90458.1"/>
    </source>
</evidence>
<keyword evidence="10 14" id="KW-0406">Ion transport</keyword>
<feature type="transmembrane region" description="Helical" evidence="14">
    <location>
        <begin position="178"/>
        <end position="197"/>
    </location>
</feature>
<comment type="function">
    <text evidence="14">NQR complex catalyzes the reduction of ubiquinone-1 to ubiquinol by two successive reactions, coupled with the transport of Na(+) ions from the cytoplasm to the periplasm. NqrA to NqrE are probably involved in the second step, the conversion of ubisemiquinone to ubiquinol.</text>
</comment>
<evidence type="ECO:0000256" key="11">
    <source>
        <dbReference type="ARBA" id="ARBA00023075"/>
    </source>
</evidence>
<sequence length="222" mass="23957">MSAVTPKGVLVTPVFKNNPIALQVLGICSALAVTTSMSVSLVMTLAVIAVTAFSNLFVSLIRHHMPSSIRIIVQMTIIASLVIVVDQILKAYAYEISKQLSVFVGLIITNCIVLGRAEGFATQNPPLLSFLDGIGNGLGYGFILMVVAFFRELLGAGSVFGFTVLAPVQDGGWYMPNGLLLLPPSAFFIIGLIIWTLRSLNPEQVEENQFQMKENTQPKEAV</sequence>
<dbReference type="EC" id="7.2.1.1" evidence="14"/>
<dbReference type="PIRSF" id="PIRSF006102">
    <property type="entry name" value="NQR_DE"/>
    <property type="match status" value="1"/>
</dbReference>
<dbReference type="HAMAP" id="MF_00428">
    <property type="entry name" value="NqrD"/>
    <property type="match status" value="1"/>
</dbReference>
<evidence type="ECO:0000256" key="5">
    <source>
        <dbReference type="ARBA" id="ARBA00022692"/>
    </source>
</evidence>
<keyword evidence="11 14" id="KW-0830">Ubiquinone</keyword>
<keyword evidence="16" id="KW-1185">Reference proteome</keyword>
<keyword evidence="4" id="KW-0997">Cell inner membrane</keyword>
<evidence type="ECO:0000256" key="9">
    <source>
        <dbReference type="ARBA" id="ARBA00023053"/>
    </source>
</evidence>
<evidence type="ECO:0000256" key="8">
    <source>
        <dbReference type="ARBA" id="ARBA00023027"/>
    </source>
</evidence>
<evidence type="ECO:0000256" key="1">
    <source>
        <dbReference type="ARBA" id="ARBA00004127"/>
    </source>
</evidence>
<dbReference type="Proteomes" id="UP000653056">
    <property type="component" value="Unassembled WGS sequence"/>
</dbReference>
<comment type="subcellular location">
    <subcellularLocation>
        <location evidence="14">Cell membrane</location>
        <topology evidence="14">Multi-pass membrane protein</topology>
    </subcellularLocation>
    <subcellularLocation>
        <location evidence="1">Endomembrane system</location>
        <topology evidence="1">Multi-pass membrane protein</topology>
    </subcellularLocation>
</comment>
<comment type="subunit">
    <text evidence="14">Composed of six subunits; NqrA, NqrB, NqrC, NqrD, NqrE and NqrF.</text>
</comment>
<name>A0ABQ2YNT1_9GAMM</name>
<dbReference type="NCBIfam" id="NF009070">
    <property type="entry name" value="PRK12405.1"/>
    <property type="match status" value="1"/>
</dbReference>
<comment type="similarity">
    <text evidence="14">Belongs to the NqrDE/RnfAE family.</text>
</comment>
<keyword evidence="5 14" id="KW-0812">Transmembrane</keyword>
<feature type="transmembrane region" description="Helical" evidence="14">
    <location>
        <begin position="71"/>
        <end position="94"/>
    </location>
</feature>
<feature type="transmembrane region" description="Helical" evidence="14">
    <location>
        <begin position="20"/>
        <end position="50"/>
    </location>
</feature>
<keyword evidence="7 14" id="KW-1133">Transmembrane helix</keyword>
<evidence type="ECO:0000256" key="12">
    <source>
        <dbReference type="ARBA" id="ARBA00023136"/>
    </source>
</evidence>
<keyword evidence="3 14" id="KW-1003">Cell membrane</keyword>
<evidence type="ECO:0000256" key="7">
    <source>
        <dbReference type="ARBA" id="ARBA00022989"/>
    </source>
</evidence>
<protein>
    <recommendedName>
        <fullName evidence="14">Na(+)-translocating NADH-quinone reductase subunit D</fullName>
        <shortName evidence="14">Na(+)-NQR subunit D</shortName>
        <shortName evidence="14">Na(+)-translocating NQR subunit D</shortName>
        <ecNumber evidence="14">7.2.1.1</ecNumber>
    </recommendedName>
    <alternativeName>
        <fullName evidence="14">NQR complex subunit D</fullName>
    </alternativeName>
    <alternativeName>
        <fullName evidence="14">NQR-1 subunit D</fullName>
    </alternativeName>
</protein>
<feature type="transmembrane region" description="Helical" evidence="14">
    <location>
        <begin position="138"/>
        <end position="166"/>
    </location>
</feature>
<gene>
    <name evidence="14 15" type="primary">nqrD</name>
    <name evidence="15" type="ORF">GCM10007160_17410</name>
</gene>
<dbReference type="EMBL" id="BMXS01000007">
    <property type="protein sequence ID" value="GGX90458.1"/>
    <property type="molecule type" value="Genomic_DNA"/>
</dbReference>
<evidence type="ECO:0000256" key="4">
    <source>
        <dbReference type="ARBA" id="ARBA00022519"/>
    </source>
</evidence>
<comment type="caution">
    <text evidence="15">The sequence shown here is derived from an EMBL/GenBank/DDBJ whole genome shotgun (WGS) entry which is preliminary data.</text>
</comment>
<dbReference type="Pfam" id="PF02508">
    <property type="entry name" value="Rnf-Nqr"/>
    <property type="match status" value="1"/>
</dbReference>
<dbReference type="PANTHER" id="PTHR30586">
    <property type="entry name" value="ELECTRON TRANSPORT COMPLEX PROTEIN RNFE"/>
    <property type="match status" value="1"/>
</dbReference>
<evidence type="ECO:0000313" key="16">
    <source>
        <dbReference type="Proteomes" id="UP000653056"/>
    </source>
</evidence>
<dbReference type="InterPro" id="IPR003667">
    <property type="entry name" value="NqrDE/RnfAE"/>
</dbReference>
<keyword evidence="8 14" id="KW-0520">NAD</keyword>
<dbReference type="NCBIfam" id="TIGR01939">
    <property type="entry name" value="nqrD"/>
    <property type="match status" value="1"/>
</dbReference>
<comment type="catalytic activity">
    <reaction evidence="14">
        <text>a ubiquinone + n Na(+)(in) + NADH + H(+) = a ubiquinol + n Na(+)(out) + NAD(+)</text>
        <dbReference type="Rhea" id="RHEA:47748"/>
        <dbReference type="Rhea" id="RHEA-COMP:9565"/>
        <dbReference type="Rhea" id="RHEA-COMP:9566"/>
        <dbReference type="ChEBI" id="CHEBI:15378"/>
        <dbReference type="ChEBI" id="CHEBI:16389"/>
        <dbReference type="ChEBI" id="CHEBI:17976"/>
        <dbReference type="ChEBI" id="CHEBI:29101"/>
        <dbReference type="ChEBI" id="CHEBI:57540"/>
        <dbReference type="ChEBI" id="CHEBI:57945"/>
        <dbReference type="EC" id="7.2.1.1"/>
    </reaction>
</comment>
<dbReference type="PANTHER" id="PTHR30586:SF1">
    <property type="entry name" value="NA(+)-TRANSLOCATING NADH-QUINONE REDUCTASE SUBUNIT D"/>
    <property type="match status" value="1"/>
</dbReference>
<keyword evidence="6 14" id="KW-1278">Translocase</keyword>
<feature type="transmembrane region" description="Helical" evidence="14">
    <location>
        <begin position="100"/>
        <end position="117"/>
    </location>
</feature>
<dbReference type="RefSeq" id="WP_189468239.1">
    <property type="nucleotide sequence ID" value="NZ_BMXS01000007.1"/>
</dbReference>
<reference evidence="16" key="1">
    <citation type="journal article" date="2019" name="Int. J. Syst. Evol. Microbiol.">
        <title>The Global Catalogue of Microorganisms (GCM) 10K type strain sequencing project: providing services to taxonomists for standard genome sequencing and annotation.</title>
        <authorList>
            <consortium name="The Broad Institute Genomics Platform"/>
            <consortium name="The Broad Institute Genome Sequencing Center for Infectious Disease"/>
            <person name="Wu L."/>
            <person name="Ma J."/>
        </authorList>
    </citation>
    <scope>NUCLEOTIDE SEQUENCE [LARGE SCALE GENOMIC DNA]</scope>
    <source>
        <strain evidence="16">KCTC 22228</strain>
    </source>
</reference>
<evidence type="ECO:0000256" key="6">
    <source>
        <dbReference type="ARBA" id="ARBA00022967"/>
    </source>
</evidence>
<keyword evidence="13 14" id="KW-0739">Sodium transport</keyword>